<dbReference type="AlphaFoldDB" id="A0AAQ4FJJ1"/>
<evidence type="ECO:0000313" key="3">
    <source>
        <dbReference type="Proteomes" id="UP001321473"/>
    </source>
</evidence>
<evidence type="ECO:0000259" key="1">
    <source>
        <dbReference type="PROSITE" id="PS50994"/>
    </source>
</evidence>
<dbReference type="EMBL" id="JARKHS020002313">
    <property type="protein sequence ID" value="KAK8786885.1"/>
    <property type="molecule type" value="Genomic_DNA"/>
</dbReference>
<dbReference type="InterPro" id="IPR050951">
    <property type="entry name" value="Retrovirus_Pol_polyprotein"/>
</dbReference>
<protein>
    <recommendedName>
        <fullName evidence="1">Integrase catalytic domain-containing protein</fullName>
    </recommendedName>
</protein>
<name>A0AAQ4FJJ1_AMBAM</name>
<gene>
    <name evidence="2" type="ORF">V5799_023333</name>
</gene>
<organism evidence="2 3">
    <name type="scientific">Amblyomma americanum</name>
    <name type="common">Lone star tick</name>
    <dbReference type="NCBI Taxonomy" id="6943"/>
    <lineage>
        <taxon>Eukaryota</taxon>
        <taxon>Metazoa</taxon>
        <taxon>Ecdysozoa</taxon>
        <taxon>Arthropoda</taxon>
        <taxon>Chelicerata</taxon>
        <taxon>Arachnida</taxon>
        <taxon>Acari</taxon>
        <taxon>Parasitiformes</taxon>
        <taxon>Ixodida</taxon>
        <taxon>Ixodoidea</taxon>
        <taxon>Ixodidae</taxon>
        <taxon>Amblyomminae</taxon>
        <taxon>Amblyomma</taxon>
    </lineage>
</organism>
<dbReference type="InterPro" id="IPR036397">
    <property type="entry name" value="RNaseH_sf"/>
</dbReference>
<dbReference type="Proteomes" id="UP001321473">
    <property type="component" value="Unassembled WGS sequence"/>
</dbReference>
<dbReference type="GO" id="GO:0003676">
    <property type="term" value="F:nucleic acid binding"/>
    <property type="evidence" value="ECO:0007669"/>
    <property type="project" value="InterPro"/>
</dbReference>
<proteinExistence type="predicted"/>
<accession>A0AAQ4FJJ1</accession>
<comment type="caution">
    <text evidence="2">The sequence shown here is derived from an EMBL/GenBank/DDBJ whole genome shotgun (WGS) entry which is preliminary data.</text>
</comment>
<dbReference type="InterPro" id="IPR001584">
    <property type="entry name" value="Integrase_cat-core"/>
</dbReference>
<evidence type="ECO:0000313" key="2">
    <source>
        <dbReference type="EMBL" id="KAK8786885.1"/>
    </source>
</evidence>
<dbReference type="PANTHER" id="PTHR37984:SF5">
    <property type="entry name" value="PROTEIN NYNRIN-LIKE"/>
    <property type="match status" value="1"/>
</dbReference>
<dbReference type="PANTHER" id="PTHR37984">
    <property type="entry name" value="PROTEIN CBG26694"/>
    <property type="match status" value="1"/>
</dbReference>
<dbReference type="GO" id="GO:0015074">
    <property type="term" value="P:DNA integration"/>
    <property type="evidence" value="ECO:0007669"/>
    <property type="project" value="InterPro"/>
</dbReference>
<dbReference type="PROSITE" id="PS50994">
    <property type="entry name" value="INTEGRASE"/>
    <property type="match status" value="1"/>
</dbReference>
<dbReference type="InterPro" id="IPR012337">
    <property type="entry name" value="RNaseH-like_sf"/>
</dbReference>
<sequence>MFANQWIPDIVVSDNGPAFISDLYATFLKKNGVRRMLVPPYHPASNGAAERAVQTLKQKLQKAGPGNLRAQIARFLLRYRSTPPEVKECSPAELQLGRKMKTAMYLLRPDLRATVEQKQLKQIRCDQRTKPQIQGLPGDQTDDNGRAIMIISGRQIRYRRLSITHRPAQSRTLTFLGPVRTYPEIRVLKSPVQGYQLRN</sequence>
<reference evidence="2 3" key="1">
    <citation type="journal article" date="2023" name="Arcadia Sci">
        <title>De novo assembly of a long-read Amblyomma americanum tick genome.</title>
        <authorList>
            <person name="Chou S."/>
            <person name="Poskanzer K.E."/>
            <person name="Rollins M."/>
            <person name="Thuy-Boun P.S."/>
        </authorList>
    </citation>
    <scope>NUCLEOTIDE SEQUENCE [LARGE SCALE GENOMIC DNA]</scope>
    <source>
        <strain evidence="2">F_SG_1</strain>
        <tissue evidence="2">Salivary glands</tissue>
    </source>
</reference>
<feature type="domain" description="Integrase catalytic" evidence="1">
    <location>
        <begin position="1"/>
        <end position="99"/>
    </location>
</feature>
<keyword evidence="3" id="KW-1185">Reference proteome</keyword>
<dbReference type="SUPFAM" id="SSF53098">
    <property type="entry name" value="Ribonuclease H-like"/>
    <property type="match status" value="1"/>
</dbReference>
<dbReference type="Gene3D" id="3.30.420.10">
    <property type="entry name" value="Ribonuclease H-like superfamily/Ribonuclease H"/>
    <property type="match status" value="1"/>
</dbReference>